<gene>
    <name evidence="2" type="ORF">QVH07_06905</name>
</gene>
<name>A0ABT7YBG8_9BACT</name>
<comment type="caution">
    <text evidence="2">The sequence shown here is derived from an EMBL/GenBank/DDBJ whole genome shotgun (WGS) entry which is preliminary data.</text>
</comment>
<protein>
    <submittedName>
        <fullName evidence="2">TfoX/Sxy family protein</fullName>
    </submittedName>
</protein>
<dbReference type="EMBL" id="JAUEPH010000003">
    <property type="protein sequence ID" value="MDN3203871.1"/>
    <property type="molecule type" value="Genomic_DNA"/>
</dbReference>
<organism evidence="2 3">
    <name type="scientific">Algoriphagus sediminis</name>
    <dbReference type="NCBI Taxonomy" id="3057113"/>
    <lineage>
        <taxon>Bacteria</taxon>
        <taxon>Pseudomonadati</taxon>
        <taxon>Bacteroidota</taxon>
        <taxon>Cytophagia</taxon>
        <taxon>Cytophagales</taxon>
        <taxon>Cyclobacteriaceae</taxon>
        <taxon>Algoriphagus</taxon>
    </lineage>
</organism>
<proteinExistence type="predicted"/>
<keyword evidence="3" id="KW-1185">Reference proteome</keyword>
<evidence type="ECO:0000313" key="2">
    <source>
        <dbReference type="EMBL" id="MDN3203871.1"/>
    </source>
</evidence>
<sequence>MAFDEYLAERISRVLDERKVIYFQKKMMGGLVFMVDNKMCLGIARDKNSGEDRLMVRIGEEAIQSNSHKDGIRPMEFTGRPMKDYSFIYPEGYDMEEDLEFWVDLALTFNPQAKKSIKRSKKK</sequence>
<dbReference type="Proteomes" id="UP001171916">
    <property type="component" value="Unassembled WGS sequence"/>
</dbReference>
<evidence type="ECO:0000313" key="3">
    <source>
        <dbReference type="Proteomes" id="UP001171916"/>
    </source>
</evidence>
<evidence type="ECO:0000259" key="1">
    <source>
        <dbReference type="Pfam" id="PF04993"/>
    </source>
</evidence>
<dbReference type="Pfam" id="PF04993">
    <property type="entry name" value="TfoX_N"/>
    <property type="match status" value="1"/>
</dbReference>
<dbReference type="SUPFAM" id="SSF159894">
    <property type="entry name" value="YgaC/TfoX-N like"/>
    <property type="match status" value="1"/>
</dbReference>
<feature type="domain" description="TfoX N-terminal" evidence="1">
    <location>
        <begin position="24"/>
        <end position="108"/>
    </location>
</feature>
<reference evidence="2" key="1">
    <citation type="submission" date="2023-06" db="EMBL/GenBank/DDBJ databases">
        <title>Robiginitalea aurantiacus sp. nov. and Algoriphagus sediminis sp. nov., isolated from coastal sediment.</title>
        <authorList>
            <person name="Zhou Z.Y."/>
            <person name="An J."/>
            <person name="Jia Y.W."/>
            <person name="Du Z.J."/>
        </authorList>
    </citation>
    <scope>NUCLEOTIDE SEQUENCE</scope>
    <source>
        <strain evidence="2">C2-7</strain>
    </source>
</reference>
<accession>A0ABT7YBG8</accession>
<dbReference type="InterPro" id="IPR007076">
    <property type="entry name" value="TfoX_N"/>
</dbReference>
<dbReference type="RefSeq" id="WP_289999428.1">
    <property type="nucleotide sequence ID" value="NZ_JAUEPH010000003.1"/>
</dbReference>